<dbReference type="EMBL" id="JXTB01000536">
    <property type="protein sequence ID" value="PON37303.1"/>
    <property type="molecule type" value="Genomic_DNA"/>
</dbReference>
<organism evidence="1 2">
    <name type="scientific">Parasponia andersonii</name>
    <name type="common">Sponia andersonii</name>
    <dbReference type="NCBI Taxonomy" id="3476"/>
    <lineage>
        <taxon>Eukaryota</taxon>
        <taxon>Viridiplantae</taxon>
        <taxon>Streptophyta</taxon>
        <taxon>Embryophyta</taxon>
        <taxon>Tracheophyta</taxon>
        <taxon>Spermatophyta</taxon>
        <taxon>Magnoliopsida</taxon>
        <taxon>eudicotyledons</taxon>
        <taxon>Gunneridae</taxon>
        <taxon>Pentapetalae</taxon>
        <taxon>rosids</taxon>
        <taxon>fabids</taxon>
        <taxon>Rosales</taxon>
        <taxon>Cannabaceae</taxon>
        <taxon>Parasponia</taxon>
    </lineage>
</organism>
<keyword evidence="2" id="KW-1185">Reference proteome</keyword>
<reference evidence="2" key="1">
    <citation type="submission" date="2016-06" db="EMBL/GenBank/DDBJ databases">
        <title>Parallel loss of symbiosis genes in relatives of nitrogen-fixing non-legume Parasponia.</title>
        <authorList>
            <person name="Van Velzen R."/>
            <person name="Holmer R."/>
            <person name="Bu F."/>
            <person name="Rutten L."/>
            <person name="Van Zeijl A."/>
            <person name="Liu W."/>
            <person name="Santuari L."/>
            <person name="Cao Q."/>
            <person name="Sharma T."/>
            <person name="Shen D."/>
            <person name="Roswanjaya Y."/>
            <person name="Wardhani T."/>
            <person name="Kalhor M.S."/>
            <person name="Jansen J."/>
            <person name="Van den Hoogen J."/>
            <person name="Gungor B."/>
            <person name="Hartog M."/>
            <person name="Hontelez J."/>
            <person name="Verver J."/>
            <person name="Yang W.-C."/>
            <person name="Schijlen E."/>
            <person name="Repin R."/>
            <person name="Schilthuizen M."/>
            <person name="Schranz E."/>
            <person name="Heidstra R."/>
            <person name="Miyata K."/>
            <person name="Fedorova E."/>
            <person name="Kohlen W."/>
            <person name="Bisseling T."/>
            <person name="Smit S."/>
            <person name="Geurts R."/>
        </authorList>
    </citation>
    <scope>NUCLEOTIDE SEQUENCE [LARGE SCALE GENOMIC DNA]</scope>
    <source>
        <strain evidence="2">cv. WU1-14</strain>
    </source>
</reference>
<dbReference type="Proteomes" id="UP000237105">
    <property type="component" value="Unassembled WGS sequence"/>
</dbReference>
<dbReference type="AlphaFoldDB" id="A0A2P5AL94"/>
<gene>
    <name evidence="1" type="ORF">PanWU01x14_321500</name>
</gene>
<proteinExistence type="predicted"/>
<name>A0A2P5AL94_PARAD</name>
<protein>
    <submittedName>
        <fullName evidence="1">Uncharacterized protein</fullName>
    </submittedName>
</protein>
<sequence>MTSSSSVSCIQRGPVALGNERTYGSRTRRIVFKQLALKNNMDTYIPRISEHLGTIDLRKRLNHRRREAQVYYP</sequence>
<evidence type="ECO:0000313" key="2">
    <source>
        <dbReference type="Proteomes" id="UP000237105"/>
    </source>
</evidence>
<comment type="caution">
    <text evidence="1">The sequence shown here is derived from an EMBL/GenBank/DDBJ whole genome shotgun (WGS) entry which is preliminary data.</text>
</comment>
<evidence type="ECO:0000313" key="1">
    <source>
        <dbReference type="EMBL" id="PON37303.1"/>
    </source>
</evidence>
<accession>A0A2P5AL94</accession>